<dbReference type="GO" id="GO:0051539">
    <property type="term" value="F:4 iron, 4 sulfur cluster binding"/>
    <property type="evidence" value="ECO:0007669"/>
    <property type="project" value="UniProtKB-KW"/>
</dbReference>
<dbReference type="Gene3D" id="3.20.20.70">
    <property type="entry name" value="Aldolase class I"/>
    <property type="match status" value="1"/>
</dbReference>
<dbReference type="InterPro" id="IPR007197">
    <property type="entry name" value="rSAM"/>
</dbReference>
<dbReference type="STRING" id="1217799.DEALK_00210"/>
<comment type="caution">
    <text evidence="8">The sequence shown here is derived from an EMBL/GenBank/DDBJ whole genome shotgun (WGS) entry which is preliminary data.</text>
</comment>
<dbReference type="PATRIC" id="fig|1217799.6.peg.21"/>
<dbReference type="SUPFAM" id="SSF102114">
    <property type="entry name" value="Radical SAM enzymes"/>
    <property type="match status" value="1"/>
</dbReference>
<evidence type="ECO:0000313" key="9">
    <source>
        <dbReference type="Proteomes" id="UP000053947"/>
    </source>
</evidence>
<dbReference type="GO" id="GO:0046872">
    <property type="term" value="F:metal ion binding"/>
    <property type="evidence" value="ECO:0007669"/>
    <property type="project" value="UniProtKB-KW"/>
</dbReference>
<keyword evidence="6" id="KW-0411">Iron-sulfur</keyword>
<accession>A0A0W0GKN3</accession>
<dbReference type="OrthoDB" id="157380at2"/>
<sequence>MKTNIYHITHTPATDSVSLRFWGCNMACLGCLCKEGIYDHLLKDDDQKYFANAPNAPERLLDLDQVLDRLDELNPRRIYLTGEEATLDPNYAAITKAFHEQFNSENVLYTNGFKMPSMDDTDSVEVGIKAITEELHQWYTGRSAEPVKNNFIRYARSGVRLTAASILIPGLVEIAEIERIAQFIAGIDRNIPYYVLPYFPAGENKWRKTKPEEVAEAVERVSRYLTNVSGCQGVKKEILHEVERVV</sequence>
<dbReference type="InterPro" id="IPR058240">
    <property type="entry name" value="rSAM_sf"/>
</dbReference>
<dbReference type="Pfam" id="PF04055">
    <property type="entry name" value="Radical_SAM"/>
    <property type="match status" value="1"/>
</dbReference>
<name>A0A0W0GKN3_9CHLR</name>
<comment type="cofactor">
    <cofactor evidence="1">
        <name>[4Fe-4S] cluster</name>
        <dbReference type="ChEBI" id="CHEBI:49883"/>
    </cofactor>
</comment>
<dbReference type="SFLD" id="SFLDS00029">
    <property type="entry name" value="Radical_SAM"/>
    <property type="match status" value="1"/>
</dbReference>
<evidence type="ECO:0000256" key="3">
    <source>
        <dbReference type="ARBA" id="ARBA00022691"/>
    </source>
</evidence>
<proteinExistence type="predicted"/>
<dbReference type="EMBL" id="LFDV01000001">
    <property type="protein sequence ID" value="KTB49110.1"/>
    <property type="molecule type" value="Genomic_DNA"/>
</dbReference>
<keyword evidence="8" id="KW-0670">Pyruvate</keyword>
<dbReference type="PROSITE" id="PS51918">
    <property type="entry name" value="RADICAL_SAM"/>
    <property type="match status" value="1"/>
</dbReference>
<dbReference type="InterPro" id="IPR034457">
    <property type="entry name" value="Organic_radical-activating"/>
</dbReference>
<dbReference type="CDD" id="cd01335">
    <property type="entry name" value="Radical_SAM"/>
    <property type="match status" value="1"/>
</dbReference>
<protein>
    <submittedName>
        <fullName evidence="8">Pyruvate-formate lyase-activating enzyme</fullName>
    </submittedName>
</protein>
<evidence type="ECO:0000256" key="4">
    <source>
        <dbReference type="ARBA" id="ARBA00022723"/>
    </source>
</evidence>
<dbReference type="RefSeq" id="WP_058437551.1">
    <property type="nucleotide sequence ID" value="NZ_KQ758903.1"/>
</dbReference>
<keyword evidence="8" id="KW-0456">Lyase</keyword>
<dbReference type="PANTHER" id="PTHR30352:SF5">
    <property type="entry name" value="PYRUVATE FORMATE-LYASE 1-ACTIVATING ENZYME"/>
    <property type="match status" value="1"/>
</dbReference>
<evidence type="ECO:0000256" key="2">
    <source>
        <dbReference type="ARBA" id="ARBA00022485"/>
    </source>
</evidence>
<dbReference type="GO" id="GO:0016829">
    <property type="term" value="F:lyase activity"/>
    <property type="evidence" value="ECO:0007669"/>
    <property type="project" value="UniProtKB-KW"/>
</dbReference>
<evidence type="ECO:0000313" key="8">
    <source>
        <dbReference type="EMBL" id="KTB49110.1"/>
    </source>
</evidence>
<keyword evidence="5" id="KW-0408">Iron</keyword>
<feature type="domain" description="Radical SAM core" evidence="7">
    <location>
        <begin position="9"/>
        <end position="237"/>
    </location>
</feature>
<dbReference type="AlphaFoldDB" id="A0A0W0GKN3"/>
<keyword evidence="4" id="KW-0479">Metal-binding</keyword>
<dbReference type="PANTHER" id="PTHR30352">
    <property type="entry name" value="PYRUVATE FORMATE-LYASE-ACTIVATING ENZYME"/>
    <property type="match status" value="1"/>
</dbReference>
<dbReference type="Proteomes" id="UP000053947">
    <property type="component" value="Unassembled WGS sequence"/>
</dbReference>
<evidence type="ECO:0000256" key="6">
    <source>
        <dbReference type="ARBA" id="ARBA00023014"/>
    </source>
</evidence>
<organism evidence="8 9">
    <name type="scientific">Dehalogenimonas alkenigignens</name>
    <dbReference type="NCBI Taxonomy" id="1217799"/>
    <lineage>
        <taxon>Bacteria</taxon>
        <taxon>Bacillati</taxon>
        <taxon>Chloroflexota</taxon>
        <taxon>Dehalococcoidia</taxon>
        <taxon>Dehalococcoidales</taxon>
        <taxon>Dehalococcoidaceae</taxon>
        <taxon>Dehalogenimonas</taxon>
    </lineage>
</organism>
<evidence type="ECO:0000256" key="1">
    <source>
        <dbReference type="ARBA" id="ARBA00001966"/>
    </source>
</evidence>
<evidence type="ECO:0000259" key="7">
    <source>
        <dbReference type="PROSITE" id="PS51918"/>
    </source>
</evidence>
<gene>
    <name evidence="8" type="ORF">DEALK_00210</name>
</gene>
<keyword evidence="2" id="KW-0004">4Fe-4S</keyword>
<keyword evidence="9" id="KW-1185">Reference proteome</keyword>
<reference evidence="8 9" key="1">
    <citation type="submission" date="2015-06" db="EMBL/GenBank/DDBJ databases">
        <title>Genome sequence of the organohalide-respiring Dehalogenimonas alkenigignens type strain (IP3-3T).</title>
        <authorList>
            <person name="Key T.A."/>
            <person name="Richmond D.P."/>
            <person name="Bowman K.S."/>
            <person name="Cho Y.-J."/>
            <person name="Chun J."/>
            <person name="da Costa M.S."/>
            <person name="Rainey F.A."/>
            <person name="Moe W.M."/>
        </authorList>
    </citation>
    <scope>NUCLEOTIDE SEQUENCE [LARGE SCALE GENOMIC DNA]</scope>
    <source>
        <strain evidence="8 9">IP3-3</strain>
    </source>
</reference>
<keyword evidence="3" id="KW-0949">S-adenosyl-L-methionine</keyword>
<dbReference type="InterPro" id="IPR013785">
    <property type="entry name" value="Aldolase_TIM"/>
</dbReference>
<evidence type="ECO:0000256" key="5">
    <source>
        <dbReference type="ARBA" id="ARBA00023004"/>
    </source>
</evidence>